<comment type="miscellaneous">
    <text evidence="14">The active site is a redox-active disulfide bond.</text>
</comment>
<dbReference type="EMBL" id="VSKM01000009">
    <property type="protein sequence ID" value="TYB73053.1"/>
    <property type="molecule type" value="Genomic_DNA"/>
</dbReference>
<keyword evidence="6 14" id="KW-0560">Oxidoreductase</keyword>
<organism evidence="17 18">
    <name type="scientific">Bizionia saleffrena</name>
    <dbReference type="NCBI Taxonomy" id="291189"/>
    <lineage>
        <taxon>Bacteria</taxon>
        <taxon>Pseudomonadati</taxon>
        <taxon>Bacteroidota</taxon>
        <taxon>Flavobacteriia</taxon>
        <taxon>Flavobacteriales</taxon>
        <taxon>Flavobacteriaceae</taxon>
        <taxon>Bizionia</taxon>
    </lineage>
</organism>
<keyword evidence="4 14" id="KW-0285">Flavoprotein</keyword>
<keyword evidence="7 12" id="KW-0520">NAD</keyword>
<feature type="active site" description="Proton acceptor" evidence="11">
    <location>
        <position position="444"/>
    </location>
</feature>
<feature type="binding site" evidence="12">
    <location>
        <begin position="143"/>
        <end position="145"/>
    </location>
    <ligand>
        <name>FAD</name>
        <dbReference type="ChEBI" id="CHEBI:57692"/>
    </ligand>
</feature>
<evidence type="ECO:0000256" key="3">
    <source>
        <dbReference type="ARBA" id="ARBA00016961"/>
    </source>
</evidence>
<evidence type="ECO:0000256" key="12">
    <source>
        <dbReference type="PIRSR" id="PIRSR000350-3"/>
    </source>
</evidence>
<keyword evidence="5 12" id="KW-0274">FAD</keyword>
<reference evidence="17 18" key="1">
    <citation type="submission" date="2019-08" db="EMBL/GenBank/DDBJ databases">
        <title>Genomes of Antarctic Bizionia species.</title>
        <authorList>
            <person name="Bowman J.P."/>
        </authorList>
    </citation>
    <scope>NUCLEOTIDE SEQUENCE [LARGE SCALE GENOMIC DNA]</scope>
    <source>
        <strain evidence="17 18">HFD</strain>
    </source>
</reference>
<keyword evidence="9 14" id="KW-0676">Redox-active center</keyword>
<dbReference type="InterPro" id="IPR006258">
    <property type="entry name" value="Lipoamide_DH"/>
</dbReference>
<dbReference type="GO" id="GO:0006103">
    <property type="term" value="P:2-oxoglutarate metabolic process"/>
    <property type="evidence" value="ECO:0007669"/>
    <property type="project" value="TreeGrafter"/>
</dbReference>
<dbReference type="GO" id="GO:0050660">
    <property type="term" value="F:flavin adenine dinucleotide binding"/>
    <property type="evidence" value="ECO:0007669"/>
    <property type="project" value="InterPro"/>
</dbReference>
<evidence type="ECO:0000256" key="4">
    <source>
        <dbReference type="ARBA" id="ARBA00022630"/>
    </source>
</evidence>
<keyword evidence="12" id="KW-0547">Nucleotide-binding</keyword>
<dbReference type="Pfam" id="PF07992">
    <property type="entry name" value="Pyr_redox_2"/>
    <property type="match status" value="1"/>
</dbReference>
<feature type="binding site" evidence="12">
    <location>
        <position position="203"/>
    </location>
    <ligand>
        <name>NAD(+)</name>
        <dbReference type="ChEBI" id="CHEBI:57540"/>
    </ligand>
</feature>
<dbReference type="FunFam" id="3.50.50.60:FF:000001">
    <property type="entry name" value="Dihydrolipoyl dehydrogenase, mitochondrial"/>
    <property type="match status" value="1"/>
</dbReference>
<dbReference type="PANTHER" id="PTHR22912:SF151">
    <property type="entry name" value="DIHYDROLIPOYL DEHYDROGENASE, MITOCHONDRIAL"/>
    <property type="match status" value="1"/>
</dbReference>
<dbReference type="GO" id="GO:0004148">
    <property type="term" value="F:dihydrolipoyl dehydrogenase (NADH) activity"/>
    <property type="evidence" value="ECO:0007669"/>
    <property type="project" value="UniProtKB-EC"/>
</dbReference>
<dbReference type="Gene3D" id="3.50.50.60">
    <property type="entry name" value="FAD/NAD(P)-binding domain"/>
    <property type="match status" value="2"/>
</dbReference>
<evidence type="ECO:0000256" key="8">
    <source>
        <dbReference type="ARBA" id="ARBA00023157"/>
    </source>
</evidence>
<dbReference type="NCBIfam" id="TIGR01350">
    <property type="entry name" value="lipoamide_DH"/>
    <property type="match status" value="1"/>
</dbReference>
<dbReference type="PIRSF" id="PIRSF000350">
    <property type="entry name" value="Mercury_reductase_MerA"/>
    <property type="match status" value="1"/>
</dbReference>
<feature type="domain" description="Pyridine nucleotide-disulphide oxidoreductase dimerisation" evidence="15">
    <location>
        <begin position="346"/>
        <end position="455"/>
    </location>
</feature>
<feature type="binding site" evidence="12">
    <location>
        <position position="312"/>
    </location>
    <ligand>
        <name>FAD</name>
        <dbReference type="ChEBI" id="CHEBI:57692"/>
    </ligand>
</feature>
<feature type="binding site" evidence="12">
    <location>
        <begin position="180"/>
        <end position="187"/>
    </location>
    <ligand>
        <name>NAD(+)</name>
        <dbReference type="ChEBI" id="CHEBI:57540"/>
    </ligand>
</feature>
<dbReference type="InterPro" id="IPR001100">
    <property type="entry name" value="Pyr_nuc-diS_OxRdtase"/>
</dbReference>
<comment type="caution">
    <text evidence="17">The sequence shown here is derived from an EMBL/GenBank/DDBJ whole genome shotgun (WGS) entry which is preliminary data.</text>
</comment>
<evidence type="ECO:0000256" key="13">
    <source>
        <dbReference type="PIRSR" id="PIRSR000350-4"/>
    </source>
</evidence>
<dbReference type="PRINTS" id="PR00411">
    <property type="entry name" value="PNDRDTASEI"/>
</dbReference>
<evidence type="ECO:0000256" key="14">
    <source>
        <dbReference type="RuleBase" id="RU003692"/>
    </source>
</evidence>
<proteinExistence type="inferred from homology"/>
<dbReference type="InterPro" id="IPR050151">
    <property type="entry name" value="Class-I_Pyr_Nuc-Dis_Oxidored"/>
</dbReference>
<evidence type="ECO:0000256" key="10">
    <source>
        <dbReference type="ARBA" id="ARBA00049187"/>
    </source>
</evidence>
<dbReference type="GO" id="GO:0005737">
    <property type="term" value="C:cytoplasm"/>
    <property type="evidence" value="ECO:0007669"/>
    <property type="project" value="UniProtKB-ARBA"/>
</dbReference>
<dbReference type="InterPro" id="IPR016156">
    <property type="entry name" value="FAD/NAD-linked_Rdtase_dimer_sf"/>
</dbReference>
<feature type="disulfide bond" description="Redox-active" evidence="13">
    <location>
        <begin position="42"/>
        <end position="47"/>
    </location>
</feature>
<evidence type="ECO:0000256" key="7">
    <source>
        <dbReference type="ARBA" id="ARBA00023027"/>
    </source>
</evidence>
<evidence type="ECO:0000313" key="18">
    <source>
        <dbReference type="Proteomes" id="UP000323324"/>
    </source>
</evidence>
<dbReference type="InterPro" id="IPR004099">
    <property type="entry name" value="Pyr_nucl-diS_OxRdtase_dimer"/>
</dbReference>
<keyword evidence="18" id="KW-1185">Reference proteome</keyword>
<protein>
    <recommendedName>
        <fullName evidence="3 14">Dihydrolipoyl dehydrogenase</fullName>
        <ecNumber evidence="2 14">1.8.1.4</ecNumber>
    </recommendedName>
</protein>
<dbReference type="RefSeq" id="WP_148370161.1">
    <property type="nucleotide sequence ID" value="NZ_VSKM01000009.1"/>
</dbReference>
<evidence type="ECO:0000259" key="16">
    <source>
        <dbReference type="Pfam" id="PF07992"/>
    </source>
</evidence>
<dbReference type="InterPro" id="IPR036188">
    <property type="entry name" value="FAD/NAD-bd_sf"/>
</dbReference>
<evidence type="ECO:0000256" key="6">
    <source>
        <dbReference type="ARBA" id="ARBA00023002"/>
    </source>
</evidence>
<evidence type="ECO:0000256" key="2">
    <source>
        <dbReference type="ARBA" id="ARBA00012608"/>
    </source>
</evidence>
<dbReference type="Gene3D" id="3.30.390.30">
    <property type="match status" value="1"/>
</dbReference>
<gene>
    <name evidence="17" type="primary">lpdA</name>
    <name evidence="17" type="ORF">ES676_09865</name>
</gene>
<evidence type="ECO:0000256" key="5">
    <source>
        <dbReference type="ARBA" id="ARBA00022827"/>
    </source>
</evidence>
<dbReference type="InterPro" id="IPR023753">
    <property type="entry name" value="FAD/NAD-binding_dom"/>
</dbReference>
<dbReference type="InterPro" id="IPR012999">
    <property type="entry name" value="Pyr_OxRdtase_I_AS"/>
</dbReference>
<dbReference type="PROSITE" id="PS00076">
    <property type="entry name" value="PYRIDINE_REDOX_1"/>
    <property type="match status" value="1"/>
</dbReference>
<evidence type="ECO:0000259" key="15">
    <source>
        <dbReference type="Pfam" id="PF02852"/>
    </source>
</evidence>
<keyword evidence="8" id="KW-1015">Disulfide bond</keyword>
<accession>A0A8H2LDD9</accession>
<comment type="catalytic activity">
    <reaction evidence="10 14">
        <text>N(6)-[(R)-dihydrolipoyl]-L-lysyl-[protein] + NAD(+) = N(6)-[(R)-lipoyl]-L-lysyl-[protein] + NADH + H(+)</text>
        <dbReference type="Rhea" id="RHEA:15045"/>
        <dbReference type="Rhea" id="RHEA-COMP:10474"/>
        <dbReference type="Rhea" id="RHEA-COMP:10475"/>
        <dbReference type="ChEBI" id="CHEBI:15378"/>
        <dbReference type="ChEBI" id="CHEBI:57540"/>
        <dbReference type="ChEBI" id="CHEBI:57945"/>
        <dbReference type="ChEBI" id="CHEBI:83099"/>
        <dbReference type="ChEBI" id="CHEBI:83100"/>
        <dbReference type="EC" id="1.8.1.4"/>
    </reaction>
</comment>
<dbReference type="PRINTS" id="PR00368">
    <property type="entry name" value="FADPNR"/>
</dbReference>
<feature type="binding site" evidence="12">
    <location>
        <position position="271"/>
    </location>
    <ligand>
        <name>NAD(+)</name>
        <dbReference type="ChEBI" id="CHEBI:57540"/>
    </ligand>
</feature>
<dbReference type="Proteomes" id="UP000323324">
    <property type="component" value="Unassembled WGS sequence"/>
</dbReference>
<dbReference type="PANTHER" id="PTHR22912">
    <property type="entry name" value="DISULFIDE OXIDOREDUCTASE"/>
    <property type="match status" value="1"/>
</dbReference>
<dbReference type="SUPFAM" id="SSF51905">
    <property type="entry name" value="FAD/NAD(P)-binding domain"/>
    <property type="match status" value="1"/>
</dbReference>
<feature type="binding site" evidence="12">
    <location>
        <position position="116"/>
    </location>
    <ligand>
        <name>FAD</name>
        <dbReference type="ChEBI" id="CHEBI:57692"/>
    </ligand>
</feature>
<comment type="cofactor">
    <cofactor evidence="12 14">
        <name>FAD</name>
        <dbReference type="ChEBI" id="CHEBI:57692"/>
    </cofactor>
    <text evidence="12 14">Binds 1 FAD per subunit.</text>
</comment>
<dbReference type="SUPFAM" id="SSF55424">
    <property type="entry name" value="FAD/NAD-linked reductases, dimerisation (C-terminal) domain"/>
    <property type="match status" value="1"/>
</dbReference>
<dbReference type="AlphaFoldDB" id="A0A8H2LDD9"/>
<feature type="binding site" evidence="12">
    <location>
        <position position="51"/>
    </location>
    <ligand>
        <name>FAD</name>
        <dbReference type="ChEBI" id="CHEBI:57692"/>
    </ligand>
</feature>
<dbReference type="EC" id="1.8.1.4" evidence="2 14"/>
<comment type="similarity">
    <text evidence="1 14">Belongs to the class-I pyridine nucleotide-disulfide oxidoreductase family.</text>
</comment>
<feature type="domain" description="FAD/NAD(P)-binding" evidence="16">
    <location>
        <begin position="4"/>
        <end position="327"/>
    </location>
</feature>
<name>A0A8H2LDD9_9FLAO</name>
<evidence type="ECO:0000313" key="17">
    <source>
        <dbReference type="EMBL" id="TYB73053.1"/>
    </source>
</evidence>
<dbReference type="FunFam" id="3.30.390.30:FF:000001">
    <property type="entry name" value="Dihydrolipoyl dehydrogenase"/>
    <property type="match status" value="1"/>
</dbReference>
<evidence type="ECO:0000256" key="1">
    <source>
        <dbReference type="ARBA" id="ARBA00007532"/>
    </source>
</evidence>
<evidence type="ECO:0000256" key="11">
    <source>
        <dbReference type="PIRSR" id="PIRSR000350-2"/>
    </source>
</evidence>
<dbReference type="Pfam" id="PF02852">
    <property type="entry name" value="Pyr_redox_dim"/>
    <property type="match status" value="1"/>
</dbReference>
<sequence length="466" mass="50669">MSKYDVAVIGSGPGGYVAAIRCAQLGMKTAIIEKYSTLGGTCLNVGCIPSKALLDSSHHYEDAVKHFEEHGIEIPGEIKVNLEKMIARKQSVVDQTTGGIDFLMKKNNIDVYEGLGRFKDATHITIKGKETIEIEAKNIIIATGSKPASLPFISIDKERIITSTEALKLKEIPKHLIVIGGGVIGLELGQVYKRLGSEVTVVEYMDRIVPTMDKGVSKELNKIFKKQKLKINTSHKVKSVERKGDEVIVKADNKKGEEVEIKGDYCLVSVGRRAFTDGLNAEAAGVKLTDRGLVDVNEHLQTSASNIYAIGDVIKGAMLAHKAEEEGVFVAETLAGQKPHIDYNLIPGVVYTWPEAASVGKTEEQLKEAKIEYKTGQFPMRALGRSRASMDLDGFVKVLADKNTDEILGVHMVGARAADMIAEAVVAMEYRASAEDVSRMSHAHPTFTEAIKEAALAATDDRALHI</sequence>
<feature type="binding site" evidence="12">
    <location>
        <begin position="318"/>
        <end position="321"/>
    </location>
    <ligand>
        <name>FAD</name>
        <dbReference type="ChEBI" id="CHEBI:57692"/>
    </ligand>
</feature>
<evidence type="ECO:0000256" key="9">
    <source>
        <dbReference type="ARBA" id="ARBA00023284"/>
    </source>
</evidence>